<dbReference type="AlphaFoldDB" id="A0A9D1ZSL7"/>
<sequence length="218" mass="23489">MKSIARDSLALLAQERVRVDLVAPDEIGRRTPPVELPLLLQLKMAAESKGSERGASGARRSGLPVDLVAMELLAGIGRGLHVDAVDLGARDELSSEDLFEDALALLAVVGSVDPGILASRAVVWRGWVVQIQAYLSPERRTPVPGVCPAEGCGQAEWFSYDEDGDMVSAPALMALWEGDRVDAVMCSCCFAVWPRGQLWELGQALGQGLDWRTLARPE</sequence>
<dbReference type="EMBL" id="DXCN01000039">
    <property type="protein sequence ID" value="HIY94958.1"/>
    <property type="molecule type" value="Genomic_DNA"/>
</dbReference>
<proteinExistence type="predicted"/>
<evidence type="ECO:0000313" key="2">
    <source>
        <dbReference type="Proteomes" id="UP000824134"/>
    </source>
</evidence>
<reference evidence="1" key="1">
    <citation type="journal article" date="2021" name="PeerJ">
        <title>Extensive microbial diversity within the chicken gut microbiome revealed by metagenomics and culture.</title>
        <authorList>
            <person name="Gilroy R."/>
            <person name="Ravi A."/>
            <person name="Getino M."/>
            <person name="Pursley I."/>
            <person name="Horton D.L."/>
            <person name="Alikhan N.F."/>
            <person name="Baker D."/>
            <person name="Gharbi K."/>
            <person name="Hall N."/>
            <person name="Watson M."/>
            <person name="Adriaenssens E.M."/>
            <person name="Foster-Nyarko E."/>
            <person name="Jarju S."/>
            <person name="Secka A."/>
            <person name="Antonio M."/>
            <person name="Oren A."/>
            <person name="Chaudhuri R.R."/>
            <person name="La Ragione R."/>
            <person name="Hildebrand F."/>
            <person name="Pallen M.J."/>
        </authorList>
    </citation>
    <scope>NUCLEOTIDE SEQUENCE</scope>
    <source>
        <strain evidence="1">ChiHjej12B11-9195</strain>
    </source>
</reference>
<dbReference type="Proteomes" id="UP000824134">
    <property type="component" value="Unassembled WGS sequence"/>
</dbReference>
<protein>
    <submittedName>
        <fullName evidence="1">Uncharacterized protein</fullName>
    </submittedName>
</protein>
<evidence type="ECO:0000313" key="1">
    <source>
        <dbReference type="EMBL" id="HIY94958.1"/>
    </source>
</evidence>
<organism evidence="1 2">
    <name type="scientific">Candidatus Rothia avicola</name>
    <dbReference type="NCBI Taxonomy" id="2840478"/>
    <lineage>
        <taxon>Bacteria</taxon>
        <taxon>Bacillati</taxon>
        <taxon>Actinomycetota</taxon>
        <taxon>Actinomycetes</taxon>
        <taxon>Micrococcales</taxon>
        <taxon>Micrococcaceae</taxon>
        <taxon>Rothia</taxon>
    </lineage>
</organism>
<name>A0A9D1ZSL7_9MICC</name>
<comment type="caution">
    <text evidence="1">The sequence shown here is derived from an EMBL/GenBank/DDBJ whole genome shotgun (WGS) entry which is preliminary data.</text>
</comment>
<gene>
    <name evidence="1" type="ORF">H9821_04750</name>
</gene>
<accession>A0A9D1ZSL7</accession>
<reference evidence="1" key="2">
    <citation type="submission" date="2021-04" db="EMBL/GenBank/DDBJ databases">
        <authorList>
            <person name="Gilroy R."/>
        </authorList>
    </citation>
    <scope>NUCLEOTIDE SEQUENCE</scope>
    <source>
        <strain evidence="1">ChiHjej12B11-9195</strain>
    </source>
</reference>